<sequence length="228" mass="25358">MKRKPIIESNRWLQIAVCIILLLIFVAVHFFIPDFYHNLVVLTTSGNIRGLIGYIGSFGYGAMAISIFMIVLTNMTGLPSLPFLIVNGIMFGLIPGIIISWIGEFLGNEAGFLIMRTVLRGYAQRLIEKSNMLSKIDSYSTIKNVAIARAIPYSPNVLFTALIAMSKIGFRDHTAATFVGKLPAVVIEVWLGHDLIHIQQHGGRLLVLVMGIAVAYGIYHYYKRKKST</sequence>
<keyword evidence="9" id="KW-1185">Reference proteome</keyword>
<accession>U7UFX1</accession>
<name>U7UFX1_9FIRM</name>
<organism evidence="8 9">
    <name type="scientific">Megasphaera vaginalis</name>
    <name type="common">ex Srinivasan et al. 2021</name>
    <dbReference type="NCBI Taxonomy" id="1111454"/>
    <lineage>
        <taxon>Bacteria</taxon>
        <taxon>Bacillati</taxon>
        <taxon>Bacillota</taxon>
        <taxon>Negativicutes</taxon>
        <taxon>Veillonellales</taxon>
        <taxon>Veillonellaceae</taxon>
        <taxon>Megasphaera</taxon>
    </lineage>
</organism>
<keyword evidence="3 6" id="KW-0812">Transmembrane</keyword>
<dbReference type="PANTHER" id="PTHR12677">
    <property type="entry name" value="GOLGI APPARATUS MEMBRANE PROTEIN TVP38-RELATED"/>
    <property type="match status" value="1"/>
</dbReference>
<dbReference type="InterPro" id="IPR032816">
    <property type="entry name" value="VTT_dom"/>
</dbReference>
<dbReference type="InterPro" id="IPR015414">
    <property type="entry name" value="TMEM64"/>
</dbReference>
<keyword evidence="2 6" id="KW-1003">Cell membrane</keyword>
<dbReference type="EMBL" id="AWXA01000046">
    <property type="protein sequence ID" value="ERT58196.1"/>
    <property type="molecule type" value="Genomic_DNA"/>
</dbReference>
<keyword evidence="4 6" id="KW-1133">Transmembrane helix</keyword>
<protein>
    <recommendedName>
        <fullName evidence="6">TVP38/TMEM64 family membrane protein</fullName>
    </recommendedName>
</protein>
<evidence type="ECO:0000256" key="1">
    <source>
        <dbReference type="ARBA" id="ARBA00004651"/>
    </source>
</evidence>
<feature type="transmembrane region" description="Helical" evidence="6">
    <location>
        <begin position="52"/>
        <end position="72"/>
    </location>
</feature>
<evidence type="ECO:0000256" key="4">
    <source>
        <dbReference type="ARBA" id="ARBA00022989"/>
    </source>
</evidence>
<proteinExistence type="inferred from homology"/>
<evidence type="ECO:0000259" key="7">
    <source>
        <dbReference type="Pfam" id="PF09335"/>
    </source>
</evidence>
<dbReference type="Pfam" id="PF09335">
    <property type="entry name" value="VTT_dom"/>
    <property type="match status" value="1"/>
</dbReference>
<evidence type="ECO:0000313" key="9">
    <source>
        <dbReference type="Proteomes" id="UP000017090"/>
    </source>
</evidence>
<comment type="subcellular location">
    <subcellularLocation>
        <location evidence="1 6">Cell membrane</location>
        <topology evidence="1 6">Multi-pass membrane protein</topology>
    </subcellularLocation>
</comment>
<keyword evidence="5 6" id="KW-0472">Membrane</keyword>
<dbReference type="STRING" id="1111454.HMPREF1250_0836"/>
<gene>
    <name evidence="8" type="ORF">HMPREF1250_0836</name>
</gene>
<feature type="transmembrane region" description="Helical" evidence="6">
    <location>
        <begin position="205"/>
        <end position="222"/>
    </location>
</feature>
<evidence type="ECO:0000256" key="3">
    <source>
        <dbReference type="ARBA" id="ARBA00022692"/>
    </source>
</evidence>
<dbReference type="AlphaFoldDB" id="U7UFX1"/>
<dbReference type="RefSeq" id="WP_023054207.1">
    <property type="nucleotide sequence ID" value="NZ_AWXA01000046.1"/>
</dbReference>
<comment type="caution">
    <text evidence="8">The sequence shown here is derived from an EMBL/GenBank/DDBJ whole genome shotgun (WGS) entry which is preliminary data.</text>
</comment>
<feature type="domain" description="VTT" evidence="7">
    <location>
        <begin position="78"/>
        <end position="193"/>
    </location>
</feature>
<dbReference type="eggNOG" id="COG0398">
    <property type="taxonomic scope" value="Bacteria"/>
</dbReference>
<dbReference type="OrthoDB" id="3034435at2"/>
<reference evidence="8 9" key="1">
    <citation type="submission" date="2013-09" db="EMBL/GenBank/DDBJ databases">
        <authorList>
            <person name="Durkin A.S."/>
            <person name="Haft D.R."/>
            <person name="McCorrison J."/>
            <person name="Torralba M."/>
            <person name="Gillis M."/>
            <person name="Haft D.H."/>
            <person name="Methe B."/>
            <person name="Sutton G."/>
            <person name="Nelson K.E."/>
        </authorList>
    </citation>
    <scope>NUCLEOTIDE SEQUENCE [LARGE SCALE GENOMIC DNA]</scope>
    <source>
        <strain evidence="8 9">BV3C16-1</strain>
    </source>
</reference>
<dbReference type="PATRIC" id="fig|1111454.3.peg.1719"/>
<dbReference type="GO" id="GO:0005886">
    <property type="term" value="C:plasma membrane"/>
    <property type="evidence" value="ECO:0007669"/>
    <property type="project" value="UniProtKB-SubCell"/>
</dbReference>
<dbReference type="PANTHER" id="PTHR12677:SF59">
    <property type="entry name" value="GOLGI APPARATUS MEMBRANE PROTEIN TVP38-RELATED"/>
    <property type="match status" value="1"/>
</dbReference>
<comment type="caution">
    <text evidence="6">Lacks conserved residue(s) required for the propagation of feature annotation.</text>
</comment>
<feature type="transmembrane region" description="Helical" evidence="6">
    <location>
        <begin position="12"/>
        <end position="32"/>
    </location>
</feature>
<evidence type="ECO:0000313" key="8">
    <source>
        <dbReference type="EMBL" id="ERT58196.1"/>
    </source>
</evidence>
<evidence type="ECO:0000256" key="5">
    <source>
        <dbReference type="ARBA" id="ARBA00023136"/>
    </source>
</evidence>
<dbReference type="Proteomes" id="UP000017090">
    <property type="component" value="Unassembled WGS sequence"/>
</dbReference>
<evidence type="ECO:0000256" key="6">
    <source>
        <dbReference type="RuleBase" id="RU366058"/>
    </source>
</evidence>
<comment type="similarity">
    <text evidence="6">Belongs to the TVP38/TMEM64 family.</text>
</comment>
<feature type="transmembrane region" description="Helical" evidence="6">
    <location>
        <begin position="84"/>
        <end position="103"/>
    </location>
</feature>
<evidence type="ECO:0000256" key="2">
    <source>
        <dbReference type="ARBA" id="ARBA00022475"/>
    </source>
</evidence>